<dbReference type="GO" id="GO:0003677">
    <property type="term" value="F:DNA binding"/>
    <property type="evidence" value="ECO:0007669"/>
    <property type="project" value="InterPro"/>
</dbReference>
<keyword evidence="4" id="KW-0614">Plasmid</keyword>
<evidence type="ECO:0000259" key="3">
    <source>
        <dbReference type="Pfam" id="PF16795"/>
    </source>
</evidence>
<sequence>MGNKVFTFGDIRIREVKGKYYVYIIEKDNEGNRRDNYIGSLEQIVKEYYDMKCRGRDLNPGHGLERPALGGTPPKTPTANYEELKGVRIIDSNLTSSNNSEISASDLLKFELALRSKNISEETIKKYISCIKQGRKESNNCIKAWRNFYRLVLNRDPPESLKIKKTKPDLRVPTLEEVKRTLEVVKSNYSLYLLYRLLLESGSRESEALRVLNNYDPQNEIKEEGFSIYILNWTRGQKKSFYIFHVIELKQIKISKPYVDKYVKKLNLVPPKYIRKFFATKALELGIPSEIVDFLEGRTPTQILTKHYLDLLTLTKKYYPLYAEWLRQNIG</sequence>
<protein>
    <submittedName>
        <fullName evidence="4">Integrase</fullName>
    </submittedName>
</protein>
<dbReference type="SUPFAM" id="SSF56349">
    <property type="entry name" value="DNA breaking-rejoining enzymes"/>
    <property type="match status" value="1"/>
</dbReference>
<dbReference type="GO" id="GO:0006310">
    <property type="term" value="P:DNA recombination"/>
    <property type="evidence" value="ECO:0007669"/>
    <property type="project" value="UniProtKB-KW"/>
</dbReference>
<proteinExistence type="predicted"/>
<reference evidence="4" key="1">
    <citation type="journal article" date="2008" name="Microbiology">
        <title>Evidence for the horizontal transfer of an integrase gene from a fusellovirus to a pRN-like plasmid within a single strain of Sulfolobus and the implications for plasmid survival.</title>
        <authorList>
            <person name="Peng X."/>
        </authorList>
    </citation>
    <scope>NUCLEOTIDE SEQUENCE</scope>
    <source>
        <strain evidence="4">ARN3/6</strain>
        <plasmid evidence="4">pXZ1</plasmid>
    </source>
</reference>
<organism evidence="4">
    <name type="scientific">Saccharolobus islandicus</name>
    <name type="common">Sulfolobus islandicus</name>
    <dbReference type="NCBI Taxonomy" id="43080"/>
    <lineage>
        <taxon>Archaea</taxon>
        <taxon>Thermoproteota</taxon>
        <taxon>Thermoprotei</taxon>
        <taxon>Sulfolobales</taxon>
        <taxon>Sulfolobaceae</taxon>
        <taxon>Saccharolobus</taxon>
    </lineage>
</organism>
<evidence type="ECO:0000256" key="1">
    <source>
        <dbReference type="ARBA" id="ARBA00023172"/>
    </source>
</evidence>
<feature type="domain" description="Integrase SSV1 C-terminal" evidence="3">
    <location>
        <begin position="172"/>
        <end position="325"/>
    </location>
</feature>
<feature type="domain" description="ORF D-335-like" evidence="2">
    <location>
        <begin position="5"/>
        <end position="60"/>
    </location>
</feature>
<dbReference type="InterPro" id="IPR012922">
    <property type="entry name" value="ORF_D-335"/>
</dbReference>
<name>A8TKL2_SACIS</name>
<dbReference type="InterPro" id="IPR031857">
    <property type="entry name" value="Integrase_SSV1_C"/>
</dbReference>
<accession>A8TKL2</accession>
<dbReference type="InterPro" id="IPR011010">
    <property type="entry name" value="DNA_brk_join_enz"/>
</dbReference>
<dbReference type="EMBL" id="EU030940">
    <property type="protein sequence ID" value="ABV26256.1"/>
    <property type="molecule type" value="Genomic_DNA"/>
</dbReference>
<dbReference type="Pfam" id="PF07935">
    <property type="entry name" value="SSV1_ORF_D-335"/>
    <property type="match status" value="1"/>
</dbReference>
<keyword evidence="1" id="KW-0233">DNA recombination</keyword>
<geneLocation type="plasmid" evidence="4">
    <name>pXZ1</name>
</geneLocation>
<dbReference type="RefSeq" id="WP_012289537.1">
    <property type="nucleotide sequence ID" value="NC_010365.1"/>
</dbReference>
<dbReference type="Gene3D" id="1.10.443.10">
    <property type="entry name" value="Intergrase catalytic core"/>
    <property type="match status" value="1"/>
</dbReference>
<evidence type="ECO:0000259" key="2">
    <source>
        <dbReference type="Pfam" id="PF07935"/>
    </source>
</evidence>
<dbReference type="AlphaFoldDB" id="A8TKL2"/>
<dbReference type="GO" id="GO:0015074">
    <property type="term" value="P:DNA integration"/>
    <property type="evidence" value="ECO:0007669"/>
    <property type="project" value="InterPro"/>
</dbReference>
<dbReference type="InterPro" id="IPR013762">
    <property type="entry name" value="Integrase-like_cat_sf"/>
</dbReference>
<dbReference type="Pfam" id="PF16795">
    <property type="entry name" value="Phage_integr_3"/>
    <property type="match status" value="1"/>
</dbReference>
<evidence type="ECO:0000313" key="4">
    <source>
        <dbReference type="EMBL" id="ABV26256.1"/>
    </source>
</evidence>